<feature type="repeat" description="WD" evidence="3">
    <location>
        <begin position="569"/>
        <end position="610"/>
    </location>
</feature>
<keyword evidence="5" id="KW-0812">Transmembrane</keyword>
<feature type="repeat" description="WD" evidence="3">
    <location>
        <begin position="1071"/>
        <end position="1112"/>
    </location>
</feature>
<reference evidence="7" key="2">
    <citation type="journal article" date="2019" name="Genome Biol. Evol.">
        <title>Day and night: Metabolic profiles and evolutionary relationships of six axenic non-marine cyanobacteria.</title>
        <authorList>
            <person name="Will S.E."/>
            <person name="Henke P."/>
            <person name="Boedeker C."/>
            <person name="Huang S."/>
            <person name="Brinkmann H."/>
            <person name="Rohde M."/>
            <person name="Jarek M."/>
            <person name="Friedl T."/>
            <person name="Seufert S."/>
            <person name="Schumacher M."/>
            <person name="Overmann J."/>
            <person name="Neumann-Schaal M."/>
            <person name="Petersen J."/>
        </authorList>
    </citation>
    <scope>NUCLEOTIDE SEQUENCE [LARGE SCALE GENOMIC DNA]</scope>
    <source>
        <strain evidence="7">PCC 7102</strain>
    </source>
</reference>
<dbReference type="SUPFAM" id="SSF50978">
    <property type="entry name" value="WD40 repeat-like"/>
    <property type="match status" value="2"/>
</dbReference>
<dbReference type="PROSITE" id="PS50294">
    <property type="entry name" value="WD_REPEATS_REGION"/>
    <property type="match status" value="12"/>
</dbReference>
<feature type="repeat" description="WD" evidence="3">
    <location>
        <begin position="1112"/>
        <end position="1153"/>
    </location>
</feature>
<sequence>MTNNYEYKVGGSLGENAPSYVERQADSDLYHSLKAGDLCYIFNSRQMGKTSLIVRTMKKLEAEGFACTRLDFSVRGNSEQWYAGIVYKLVVNFNIGNPSEFLLKWWQERGAIPSVQRLEDFIETVLLASIQSKIIIFIDEIDSILSLDFARDDFFALIRSCYEKRNFNPEYRRLTFALVGVATPSDLIADRGRTPFNIGKAIQLDGFKDSEIEPLAKGFSGYVENPLALMQYVLTWTGGQPFLTQKVCSLLIQNLTLNHSPIAERGEGGDKILSWVESVIISSIIENWETNDEPVHLKTIRDRMLLGEQIAGCFLGWYQQILLTGNIFADNSVEQMRFRLTGLVVKQQEKLKVYNKIYESVFNSNWVEKELNKLRPYAVTFQAWVDSQYRDESRLLRGRALQEALVWADGKSLSNEDSRYLSASQELEKRELEVALAVKEEESQILAAANEKLSQANKTLSQAQNKSRRMIRFGSTFLVVSIIGAIIASVFANNAKNELQVTQLEQIGINLLQEQFTGRETESLMKAMRAGRELKTLVKGKQSLADYPTFSPVLGLQYILSNIRKYKQLNGHQNEVYGVAFSPDGKTLASASKDKTIKLWNVTTGQQISSLTGHKNEVNSVAFSPDGKTLASASSDKTIKLWNVNTGQQISSLTGHKNEVNSVAFSSDGKTLASASYDKTIKLWNVNTGQQISSLTGHKNYVTSVAFSPDGKTLASASADKTIKLWNVNTGQQTYSLTGHQDYVFSVAFSPDGKTLASASADKTIKLWNVNTGQQISSLTGHLISVFSVAFSPDGKTLASASWDYTIKLWNVNTGQQISSLTGHQNAVISVAFSPDGKTLASASADHTIKLWNVNMGQQISNLTDQNGAYSVAFSPNGKTLASAGNKTIKLWNVNTGQQISSLSGHQNIVNSVVFSPDGKTLASASSDKTVKLWNVNTGQQISSLSGHQSDVMSVAFSPDGKTLASASADNTIKLWNVNTGQQISSLSGHQNFVTSVAFSPDGKTLASASSDKTVKLWNVNTGQQTSSLSGHQNFVNSVVFSPDGKTLASASWDKTIKLWNVNTGQQISSLSGHQNFVNSVAFSPDGKMIASASADNTIKLWNVNTSQQISSLTHQNFVNSVLFSPNGKTLAYASSDKTIKLLNLNLDDLLARGCDYLKEYLATREKERKELCPSQ</sequence>
<dbReference type="CDD" id="cd00200">
    <property type="entry name" value="WD40"/>
    <property type="match status" value="2"/>
</dbReference>
<dbReference type="InterPro" id="IPR027417">
    <property type="entry name" value="P-loop_NTPase"/>
</dbReference>
<dbReference type="InterPro" id="IPR001680">
    <property type="entry name" value="WD40_rpt"/>
</dbReference>
<evidence type="ECO:0000256" key="5">
    <source>
        <dbReference type="SAM" id="Phobius"/>
    </source>
</evidence>
<reference evidence="7" key="1">
    <citation type="submission" date="2018-12" db="EMBL/GenBank/DDBJ databases">
        <authorList>
            <person name="Will S."/>
            <person name="Neumann-Schaal M."/>
            <person name="Henke P."/>
        </authorList>
    </citation>
    <scope>NUCLEOTIDE SEQUENCE</scope>
    <source>
        <strain evidence="7">PCC 7102</strain>
    </source>
</reference>
<feature type="repeat" description="WD" evidence="3">
    <location>
        <begin position="903"/>
        <end position="944"/>
    </location>
</feature>
<keyword evidence="8" id="KW-1185">Reference proteome</keyword>
<dbReference type="AlphaFoldDB" id="A0A3S1AIC4"/>
<dbReference type="InterPro" id="IPR036322">
    <property type="entry name" value="WD40_repeat_dom_sf"/>
</dbReference>
<feature type="repeat" description="WD" evidence="3">
    <location>
        <begin position="653"/>
        <end position="694"/>
    </location>
</feature>
<feature type="repeat" description="WD" evidence="3">
    <location>
        <begin position="945"/>
        <end position="986"/>
    </location>
</feature>
<feature type="repeat" description="WD" evidence="3">
    <location>
        <begin position="1029"/>
        <end position="1070"/>
    </location>
</feature>
<feature type="repeat" description="WD" evidence="3">
    <location>
        <begin position="779"/>
        <end position="820"/>
    </location>
</feature>
<evidence type="ECO:0000313" key="7">
    <source>
        <dbReference type="EMBL" id="RUT01485.1"/>
    </source>
</evidence>
<dbReference type="PRINTS" id="PR00320">
    <property type="entry name" value="GPROTEINBRPT"/>
</dbReference>
<evidence type="ECO:0000313" key="8">
    <source>
        <dbReference type="Proteomes" id="UP000271624"/>
    </source>
</evidence>
<dbReference type="GO" id="GO:0030621">
    <property type="term" value="F:U4 snRNA binding"/>
    <property type="evidence" value="ECO:0007669"/>
    <property type="project" value="TreeGrafter"/>
</dbReference>
<comment type="caution">
    <text evidence="7">The sequence shown here is derived from an EMBL/GenBank/DDBJ whole genome shotgun (WGS) entry which is preliminary data.</text>
</comment>
<evidence type="ECO:0000259" key="6">
    <source>
        <dbReference type="Pfam" id="PF24817"/>
    </source>
</evidence>
<dbReference type="PANTHER" id="PTHR19846:SF0">
    <property type="entry name" value="PRE-MRNA PROCESSING FACTOR 4"/>
    <property type="match status" value="1"/>
</dbReference>
<feature type="repeat" description="WD" evidence="3">
    <location>
        <begin position="611"/>
        <end position="652"/>
    </location>
</feature>
<dbReference type="PANTHER" id="PTHR19846">
    <property type="entry name" value="WD40 REPEAT PROTEIN"/>
    <property type="match status" value="1"/>
</dbReference>
<dbReference type="Gene3D" id="3.40.50.300">
    <property type="entry name" value="P-loop containing nucleotide triphosphate hydrolases"/>
    <property type="match status" value="1"/>
</dbReference>
<evidence type="ECO:0000256" key="1">
    <source>
        <dbReference type="ARBA" id="ARBA00022574"/>
    </source>
</evidence>
<keyword evidence="5" id="KW-0472">Membrane</keyword>
<feature type="transmembrane region" description="Helical" evidence="5">
    <location>
        <begin position="470"/>
        <end position="492"/>
    </location>
</feature>
<keyword evidence="5" id="KW-1133">Transmembrane helix</keyword>
<dbReference type="Pfam" id="PF00400">
    <property type="entry name" value="WD40"/>
    <property type="match status" value="9"/>
</dbReference>
<name>A0A3S1AIC4_9CYAN</name>
<dbReference type="InterPro" id="IPR020472">
    <property type="entry name" value="WD40_PAC1"/>
</dbReference>
<dbReference type="InterPro" id="IPR015943">
    <property type="entry name" value="WD40/YVTN_repeat-like_dom_sf"/>
</dbReference>
<proteinExistence type="predicted"/>
<feature type="coiled-coil region" evidence="4">
    <location>
        <begin position="422"/>
        <end position="466"/>
    </location>
</feature>
<dbReference type="FunFam" id="2.130.10.10:FF:000228">
    <property type="entry name" value="COMPASS-like H3K4 histone methylase component WDR5A"/>
    <property type="match status" value="2"/>
</dbReference>
<feature type="repeat" description="WD" evidence="3">
    <location>
        <begin position="695"/>
        <end position="736"/>
    </location>
</feature>
<dbReference type="Pfam" id="PF24817">
    <property type="entry name" value="WD40_WDHD1_1st"/>
    <property type="match status" value="1"/>
</dbReference>
<dbReference type="InterPro" id="IPR019775">
    <property type="entry name" value="WD40_repeat_CS"/>
</dbReference>
<protein>
    <recommendedName>
        <fullName evidence="6">WDHD1 first WD40 domain-containing protein</fullName>
    </recommendedName>
</protein>
<feature type="repeat" description="WD" evidence="3">
    <location>
        <begin position="821"/>
        <end position="862"/>
    </location>
</feature>
<evidence type="ECO:0000256" key="3">
    <source>
        <dbReference type="PROSITE-ProRule" id="PRU00221"/>
    </source>
</evidence>
<keyword evidence="2" id="KW-0677">Repeat</keyword>
<dbReference type="Pfam" id="PF14516">
    <property type="entry name" value="AAA_35"/>
    <property type="match status" value="1"/>
</dbReference>
<gene>
    <name evidence="7" type="ORF">DSM106972_065820</name>
</gene>
<dbReference type="Gene3D" id="2.130.10.10">
    <property type="entry name" value="YVTN repeat-like/Quinoprotein amine dehydrogenase"/>
    <property type="match status" value="7"/>
</dbReference>
<dbReference type="GO" id="GO:0000398">
    <property type="term" value="P:mRNA splicing, via spliceosome"/>
    <property type="evidence" value="ECO:0007669"/>
    <property type="project" value="TreeGrafter"/>
</dbReference>
<dbReference type="OrthoDB" id="580957at2"/>
<dbReference type="SUPFAM" id="SSF52540">
    <property type="entry name" value="P-loop containing nucleoside triphosphate hydrolases"/>
    <property type="match status" value="1"/>
</dbReference>
<organism evidence="7 8">
    <name type="scientific">Dulcicalothrix desertica PCC 7102</name>
    <dbReference type="NCBI Taxonomy" id="232991"/>
    <lineage>
        <taxon>Bacteria</taxon>
        <taxon>Bacillati</taxon>
        <taxon>Cyanobacteriota</taxon>
        <taxon>Cyanophyceae</taxon>
        <taxon>Nostocales</taxon>
        <taxon>Calotrichaceae</taxon>
        <taxon>Dulcicalothrix</taxon>
    </lineage>
</organism>
<dbReference type="PROSITE" id="PS00678">
    <property type="entry name" value="WD_REPEATS_1"/>
    <property type="match status" value="12"/>
</dbReference>
<feature type="domain" description="WDHD1 first WD40" evidence="6">
    <location>
        <begin position="785"/>
        <end position="946"/>
    </location>
</feature>
<feature type="repeat" description="WD" evidence="3">
    <location>
        <begin position="737"/>
        <end position="778"/>
    </location>
</feature>
<dbReference type="PROSITE" id="PS50082">
    <property type="entry name" value="WD_REPEATS_2"/>
    <property type="match status" value="13"/>
</dbReference>
<dbReference type="EMBL" id="RSCL01000019">
    <property type="protein sequence ID" value="RUT01485.1"/>
    <property type="molecule type" value="Genomic_DNA"/>
</dbReference>
<dbReference type="RefSeq" id="WP_127084769.1">
    <property type="nucleotide sequence ID" value="NZ_RSCL01000019.1"/>
</dbReference>
<keyword evidence="4" id="KW-0175">Coiled coil</keyword>
<feature type="repeat" description="WD" evidence="3">
    <location>
        <begin position="987"/>
        <end position="1028"/>
    </location>
</feature>
<keyword evidence="1 3" id="KW-0853">WD repeat</keyword>
<dbReference type="InterPro" id="IPR057646">
    <property type="entry name" value="WD40_WDHD1_1st"/>
</dbReference>
<dbReference type="Proteomes" id="UP000271624">
    <property type="component" value="Unassembled WGS sequence"/>
</dbReference>
<dbReference type="SMART" id="SM00320">
    <property type="entry name" value="WD40"/>
    <property type="match status" value="14"/>
</dbReference>
<evidence type="ECO:0000256" key="4">
    <source>
        <dbReference type="SAM" id="Coils"/>
    </source>
</evidence>
<evidence type="ECO:0000256" key="2">
    <source>
        <dbReference type="ARBA" id="ARBA00022737"/>
    </source>
</evidence>
<accession>A0A3S1AIC4</accession>
<dbReference type="GO" id="GO:0017070">
    <property type="term" value="F:U6 snRNA binding"/>
    <property type="evidence" value="ECO:0007669"/>
    <property type="project" value="TreeGrafter"/>
</dbReference>